<feature type="transmembrane region" description="Helical" evidence="2">
    <location>
        <begin position="28"/>
        <end position="47"/>
    </location>
</feature>
<evidence type="ECO:0000256" key="2">
    <source>
        <dbReference type="SAM" id="Phobius"/>
    </source>
</evidence>
<dbReference type="Proteomes" id="UP000799302">
    <property type="component" value="Unassembled WGS sequence"/>
</dbReference>
<keyword evidence="1" id="KW-0175">Coiled coil</keyword>
<feature type="coiled-coil region" evidence="1">
    <location>
        <begin position="84"/>
        <end position="139"/>
    </location>
</feature>
<keyword evidence="2" id="KW-1133">Transmembrane helix</keyword>
<proteinExistence type="predicted"/>
<gene>
    <name evidence="3" type="ORF">BT63DRAFT_233155</name>
</gene>
<keyword evidence="2" id="KW-0472">Membrane</keyword>
<evidence type="ECO:0000256" key="1">
    <source>
        <dbReference type="SAM" id="Coils"/>
    </source>
</evidence>
<feature type="transmembrane region" description="Helical" evidence="2">
    <location>
        <begin position="54"/>
        <end position="73"/>
    </location>
</feature>
<feature type="coiled-coil region" evidence="1">
    <location>
        <begin position="321"/>
        <end position="355"/>
    </location>
</feature>
<organism evidence="3 4">
    <name type="scientific">Microthyrium microscopicum</name>
    <dbReference type="NCBI Taxonomy" id="703497"/>
    <lineage>
        <taxon>Eukaryota</taxon>
        <taxon>Fungi</taxon>
        <taxon>Dikarya</taxon>
        <taxon>Ascomycota</taxon>
        <taxon>Pezizomycotina</taxon>
        <taxon>Dothideomycetes</taxon>
        <taxon>Dothideomycetes incertae sedis</taxon>
        <taxon>Microthyriales</taxon>
        <taxon>Microthyriaceae</taxon>
        <taxon>Microthyrium</taxon>
    </lineage>
</organism>
<protein>
    <submittedName>
        <fullName evidence="3">Uncharacterized protein</fullName>
    </submittedName>
</protein>
<evidence type="ECO:0000313" key="4">
    <source>
        <dbReference type="Proteomes" id="UP000799302"/>
    </source>
</evidence>
<keyword evidence="2" id="KW-0812">Transmembrane</keyword>
<keyword evidence="4" id="KW-1185">Reference proteome</keyword>
<accession>A0A6A6UD97</accession>
<dbReference type="EMBL" id="MU004234">
    <property type="protein sequence ID" value="KAF2670269.1"/>
    <property type="molecule type" value="Genomic_DNA"/>
</dbReference>
<sequence>MTRIEIVDQLVDQFVDLVDNVSSALDTYGYFFIWLFQVLQMMVAVSIEDPLMKYGWIALSPLISLSLVALVSVTQKGYRTCRLNGAFLRKIAELESKVAALMEQVAAKDELTERSQKTIARYEEENDQLRDLYVDFEKQHRNLFPYQTSGHFLSQRAGDRAIYLARAEYAEGQLRLAAIYDEEQQAEIAGLSHRIKELETTHQVKLNEIEASHTASLKELDVSLGEKIVAVKAKHEAEVVARVDKEAKELAEKMVSNQVRWHIYQAERREQRIVRAWKAKVETLLAGRDSLGKQSETIALDSAVAAAAKAVACYRKARAMCTALGTDNDKLRHQVEELKDELAACEQIAYDLENGL</sequence>
<evidence type="ECO:0000313" key="3">
    <source>
        <dbReference type="EMBL" id="KAF2670269.1"/>
    </source>
</evidence>
<name>A0A6A6UD97_9PEZI</name>
<dbReference type="AlphaFoldDB" id="A0A6A6UD97"/>
<reference evidence="3" key="1">
    <citation type="journal article" date="2020" name="Stud. Mycol.">
        <title>101 Dothideomycetes genomes: a test case for predicting lifestyles and emergence of pathogens.</title>
        <authorList>
            <person name="Haridas S."/>
            <person name="Albert R."/>
            <person name="Binder M."/>
            <person name="Bloem J."/>
            <person name="Labutti K."/>
            <person name="Salamov A."/>
            <person name="Andreopoulos B."/>
            <person name="Baker S."/>
            <person name="Barry K."/>
            <person name="Bills G."/>
            <person name="Bluhm B."/>
            <person name="Cannon C."/>
            <person name="Castanera R."/>
            <person name="Culley D."/>
            <person name="Daum C."/>
            <person name="Ezra D."/>
            <person name="Gonzalez J."/>
            <person name="Henrissat B."/>
            <person name="Kuo A."/>
            <person name="Liang C."/>
            <person name="Lipzen A."/>
            <person name="Lutzoni F."/>
            <person name="Magnuson J."/>
            <person name="Mondo S."/>
            <person name="Nolan M."/>
            <person name="Ohm R."/>
            <person name="Pangilinan J."/>
            <person name="Park H.-J."/>
            <person name="Ramirez L."/>
            <person name="Alfaro M."/>
            <person name="Sun H."/>
            <person name="Tritt A."/>
            <person name="Yoshinaga Y."/>
            <person name="Zwiers L.-H."/>
            <person name="Turgeon B."/>
            <person name="Goodwin S."/>
            <person name="Spatafora J."/>
            <person name="Crous P."/>
            <person name="Grigoriev I."/>
        </authorList>
    </citation>
    <scope>NUCLEOTIDE SEQUENCE</scope>
    <source>
        <strain evidence="3">CBS 115976</strain>
    </source>
</reference>